<evidence type="ECO:0000313" key="2">
    <source>
        <dbReference type="Proteomes" id="UP001149719"/>
    </source>
</evidence>
<proteinExistence type="predicted"/>
<reference evidence="1" key="1">
    <citation type="submission" date="2022-12" db="EMBL/GenBank/DDBJ databases">
        <title>Marinomonas 15G1-11 sp. nov, isolated from marine algae.</title>
        <authorList>
            <person name="Butt M."/>
            <person name="Choi D.G."/>
            <person name="Kim J.M."/>
            <person name="Lee J.K."/>
            <person name="Baek J.H."/>
            <person name="Jeon C.O."/>
        </authorList>
    </citation>
    <scope>NUCLEOTIDE SEQUENCE</scope>
    <source>
        <strain evidence="1">15G1-11</strain>
    </source>
</reference>
<organism evidence="1 2">
    <name type="scientific">Marinomonas phaeophyticola</name>
    <dbReference type="NCBI Taxonomy" id="3004091"/>
    <lineage>
        <taxon>Bacteria</taxon>
        <taxon>Pseudomonadati</taxon>
        <taxon>Pseudomonadota</taxon>
        <taxon>Gammaproteobacteria</taxon>
        <taxon>Oceanospirillales</taxon>
        <taxon>Oceanospirillaceae</taxon>
        <taxon>Marinomonas</taxon>
    </lineage>
</organism>
<dbReference type="RefSeq" id="WP_269125105.1">
    <property type="nucleotide sequence ID" value="NZ_JAPUBN010000015.1"/>
</dbReference>
<gene>
    <name evidence="1" type="ORF">O1D97_09705</name>
</gene>
<evidence type="ECO:0000313" key="1">
    <source>
        <dbReference type="EMBL" id="MCZ2721917.1"/>
    </source>
</evidence>
<keyword evidence="2" id="KW-1185">Reference proteome</keyword>
<sequence length="69" mass="7683">MKKLINNPDRYVDEVLEGMTLAYPNVYAIGGATGRMLHRATPLQNKVGVVSGGVWAYPSICGLHWRWLP</sequence>
<protein>
    <submittedName>
        <fullName evidence="1">Uncharacterized protein</fullName>
    </submittedName>
</protein>
<accession>A0ABT4JU49</accession>
<name>A0ABT4JU49_9GAMM</name>
<dbReference type="EMBL" id="JAPUBN010000015">
    <property type="protein sequence ID" value="MCZ2721917.1"/>
    <property type="molecule type" value="Genomic_DNA"/>
</dbReference>
<dbReference type="SUPFAM" id="SSF82549">
    <property type="entry name" value="DAK1/DegV-like"/>
    <property type="match status" value="1"/>
</dbReference>
<comment type="caution">
    <text evidence="1">The sequence shown here is derived from an EMBL/GenBank/DDBJ whole genome shotgun (WGS) entry which is preliminary data.</text>
</comment>
<dbReference type="Proteomes" id="UP001149719">
    <property type="component" value="Unassembled WGS sequence"/>
</dbReference>